<organism evidence="4">
    <name type="scientific">Candidatus Nitrosarchaeum limnium SFB1</name>
    <dbReference type="NCBI Taxonomy" id="886738"/>
    <lineage>
        <taxon>Archaea</taxon>
        <taxon>Nitrososphaerota</taxon>
        <taxon>Nitrososphaeria</taxon>
        <taxon>Nitrosopumilales</taxon>
        <taxon>Nitrosopumilaceae</taxon>
        <taxon>Nitrosarchaeum</taxon>
    </lineage>
</organism>
<dbReference type="SUPFAM" id="SSF110324">
    <property type="entry name" value="Ribosomal L27 protein-like"/>
    <property type="match status" value="1"/>
</dbReference>
<dbReference type="GO" id="GO:0000178">
    <property type="term" value="C:exosome (RNase complex)"/>
    <property type="evidence" value="ECO:0007669"/>
    <property type="project" value="UniProtKB-KW"/>
</dbReference>
<dbReference type="HAMAP" id="MF_00975">
    <property type="entry name" value="Exosome_Csl4"/>
    <property type="match status" value="1"/>
</dbReference>
<dbReference type="PANTHER" id="PTHR12686:SF8">
    <property type="entry name" value="EXOSOME COMPLEX COMPONENT CSL4"/>
    <property type="match status" value="1"/>
</dbReference>
<dbReference type="GO" id="GO:0008270">
    <property type="term" value="F:zinc ion binding"/>
    <property type="evidence" value="ECO:0007669"/>
    <property type="project" value="UniProtKB-UniRule"/>
</dbReference>
<dbReference type="AlphaFoldDB" id="F3KNJ1"/>
<comment type="function">
    <text evidence="2">Non-catalytic component of the exosome, which is a complex involved in RNA degradation. Increases the RNA binding and the efficiency of RNA degradation. Helpful for the interaction of the exosome with A-poor RNAs.</text>
</comment>
<feature type="binding site" evidence="2">
    <location>
        <position position="142"/>
    </location>
    <ligand>
        <name>Zn(2+)</name>
        <dbReference type="ChEBI" id="CHEBI:29105"/>
    </ligand>
</feature>
<feature type="binding site" evidence="2">
    <location>
        <position position="145"/>
    </location>
    <ligand>
        <name>Zn(2+)</name>
        <dbReference type="ChEBI" id="CHEBI:29105"/>
    </ligand>
</feature>
<sequence>MSEVNAFPGDKIASIEEYESGYNTFDDGDMVRAATVGKIDLNKEERVANIKHSKMLSIPKVGDIIIGTVAAVMSSMIAVSIDFINGKPTTSKVECVCSTRNLRKKNVALVNDIVTLKILNHLNGTIHASIEEPHLGVLFTKCRKCGGKVVQMRDAIKCTECAWIDERKLSTNYGNTDFVKLRE</sequence>
<name>F3KNJ1_9ARCH</name>
<keyword evidence="2" id="KW-0862">Zinc</keyword>
<dbReference type="GO" id="GO:0006396">
    <property type="term" value="P:RNA processing"/>
    <property type="evidence" value="ECO:0007669"/>
    <property type="project" value="InterPro"/>
</dbReference>
<gene>
    <name evidence="2" type="primary">csl4</name>
    <name evidence="4" type="ORF">Nlim_1973</name>
</gene>
<protein>
    <recommendedName>
        <fullName evidence="2">Exosome complex component Csl4</fullName>
    </recommendedName>
</protein>
<dbReference type="InterPro" id="IPR030850">
    <property type="entry name" value="Exosome_Csl4_arc"/>
</dbReference>
<comment type="caution">
    <text evidence="4">The sequence shown here is derived from an EMBL/GenBank/DDBJ whole genome shotgun (WGS) entry which is preliminary data.</text>
</comment>
<evidence type="ECO:0000313" key="4">
    <source>
        <dbReference type="EMBL" id="EGG41166.1"/>
    </source>
</evidence>
<comment type="similarity">
    <text evidence="2">Belongs to the CSL4 family.</text>
</comment>
<accession>F3KNJ1</accession>
<evidence type="ECO:0000259" key="3">
    <source>
        <dbReference type="Pfam" id="PF14382"/>
    </source>
</evidence>
<comment type="subcellular location">
    <subcellularLocation>
        <location evidence="2">Cytoplasm</location>
    </subcellularLocation>
</comment>
<dbReference type="HOGENOM" id="CLU_067135_1_1_2"/>
<reference evidence="4" key="1">
    <citation type="journal article" date="2011" name="PLoS ONE">
        <title>Genome of a low-salinity ammonia-oxidizing archaeon determined by single-cell and metagenomic analysis.</title>
        <authorList>
            <person name="Blainey P.C."/>
            <person name="Mosier A.C."/>
            <person name="Potanina A."/>
            <person name="Francis C.A."/>
            <person name="Quake S.R."/>
        </authorList>
    </citation>
    <scope>NUCLEOTIDE SEQUENCE [LARGE SCALE GENOMIC DNA]</scope>
    <source>
        <strain evidence="4">SFB1</strain>
    </source>
</reference>
<dbReference type="InterPro" id="IPR039771">
    <property type="entry name" value="Csl4"/>
</dbReference>
<dbReference type="NCBIfam" id="NF034126">
    <property type="entry name" value="PRK09521.1"/>
    <property type="match status" value="1"/>
</dbReference>
<proteinExistence type="inferred from homology"/>
<keyword evidence="2" id="KW-0963">Cytoplasm</keyword>
<evidence type="ECO:0000256" key="2">
    <source>
        <dbReference type="HAMAP-Rule" id="MF_00975"/>
    </source>
</evidence>
<dbReference type="Pfam" id="PF14382">
    <property type="entry name" value="ECR1_N"/>
    <property type="match status" value="1"/>
</dbReference>
<dbReference type="Gene3D" id="2.40.50.100">
    <property type="match status" value="1"/>
</dbReference>
<dbReference type="PANTHER" id="PTHR12686">
    <property type="entry name" value="3'-5' EXORIBONUCLEASE CSL4-RELATED"/>
    <property type="match status" value="1"/>
</dbReference>
<feature type="binding site" evidence="2">
    <location>
        <position position="161"/>
    </location>
    <ligand>
        <name>Zn(2+)</name>
        <dbReference type="ChEBI" id="CHEBI:29105"/>
    </ligand>
</feature>
<dbReference type="Proteomes" id="UP000004348">
    <property type="component" value="Chromosome"/>
</dbReference>
<dbReference type="InterPro" id="IPR012340">
    <property type="entry name" value="NA-bd_OB-fold"/>
</dbReference>
<keyword evidence="2" id="KW-0479">Metal-binding</keyword>
<dbReference type="InterPro" id="IPR025721">
    <property type="entry name" value="Exosome_cplx_N_dom"/>
</dbReference>
<dbReference type="STRING" id="886738.Nlim_1973"/>
<dbReference type="Gene3D" id="2.40.50.140">
    <property type="entry name" value="Nucleic acid-binding proteins"/>
    <property type="match status" value="1"/>
</dbReference>
<feature type="domain" description="Exosome complex component N-terminal" evidence="3">
    <location>
        <begin position="6"/>
        <end position="40"/>
    </location>
</feature>
<dbReference type="GO" id="GO:0005737">
    <property type="term" value="C:cytoplasm"/>
    <property type="evidence" value="ECO:0007669"/>
    <property type="project" value="UniProtKB-SubCell"/>
</dbReference>
<keyword evidence="1 2" id="KW-0271">Exosome</keyword>
<dbReference type="GO" id="GO:0006401">
    <property type="term" value="P:RNA catabolic process"/>
    <property type="evidence" value="ECO:0007669"/>
    <property type="project" value="UniProtKB-UniRule"/>
</dbReference>
<feature type="binding site" evidence="2">
    <location>
        <position position="158"/>
    </location>
    <ligand>
        <name>Zn(2+)</name>
        <dbReference type="ChEBI" id="CHEBI:29105"/>
    </ligand>
</feature>
<comment type="subunit">
    <text evidence="2">Component of the archaeal exosome complex. Forms a trimer of Rrp4 and/or Csl4 subunits. The trimer associates with an hexameric ring-like arrangement composed of 3 Rrp41-Rrp42 heterodimers. Interacts with DnaG.</text>
</comment>
<evidence type="ECO:0000256" key="1">
    <source>
        <dbReference type="ARBA" id="ARBA00022835"/>
    </source>
</evidence>
<dbReference type="SUPFAM" id="SSF50249">
    <property type="entry name" value="Nucleic acid-binding proteins"/>
    <property type="match status" value="1"/>
</dbReference>
<dbReference type="PATRIC" id="fig|886738.10.peg.2103"/>
<dbReference type="EMBL" id="AEGP01000066">
    <property type="protein sequence ID" value="EGG41166.1"/>
    <property type="molecule type" value="Genomic_DNA"/>
</dbReference>